<gene>
    <name evidence="1" type="ORF">rCG_37297</name>
</gene>
<organism evidence="1 2">
    <name type="scientific">Rattus norvegicus</name>
    <name type="common">Rat</name>
    <dbReference type="NCBI Taxonomy" id="10116"/>
    <lineage>
        <taxon>Eukaryota</taxon>
        <taxon>Metazoa</taxon>
        <taxon>Chordata</taxon>
        <taxon>Craniata</taxon>
        <taxon>Vertebrata</taxon>
        <taxon>Euteleostomi</taxon>
        <taxon>Mammalia</taxon>
        <taxon>Eutheria</taxon>
        <taxon>Euarchontoglires</taxon>
        <taxon>Glires</taxon>
        <taxon>Rodentia</taxon>
        <taxon>Myomorpha</taxon>
        <taxon>Muroidea</taxon>
        <taxon>Muridae</taxon>
        <taxon>Murinae</taxon>
        <taxon>Rattus</taxon>
    </lineage>
</organism>
<reference evidence="1" key="1">
    <citation type="journal article" date="2005" name="Genome Res.">
        <title>Gene and alternative splicing annotation with AIR.</title>
        <authorList>
            <person name="Florea L."/>
            <person name="Di Francesco V."/>
            <person name="Miller J."/>
            <person name="Turner R."/>
            <person name="Yao A."/>
            <person name="Harris M."/>
            <person name="Walenz B."/>
            <person name="Mobarry C."/>
            <person name="Merkulov G.V."/>
            <person name="Charlab R."/>
            <person name="Dew I."/>
            <person name="Deng Z."/>
            <person name="Istrail S."/>
            <person name="Li P."/>
            <person name="Sutton G."/>
        </authorList>
    </citation>
    <scope>NUCLEOTIDE SEQUENCE</scope>
    <source>
        <strain evidence="1">BN</strain>
    </source>
</reference>
<dbReference type="EMBL" id="CH474050">
    <property type="protein sequence ID" value="EDL86103.1"/>
    <property type="molecule type" value="Genomic_DNA"/>
</dbReference>
<proteinExistence type="predicted"/>
<reference evidence="1 2" key="2">
    <citation type="submission" date="2005-09" db="EMBL/GenBank/DDBJ databases">
        <authorList>
            <person name="Mural R.J."/>
            <person name="Li P.W."/>
            <person name="Adams M.D."/>
            <person name="Amanatides P.G."/>
            <person name="Baden-Tillson H."/>
            <person name="Barnstead M."/>
            <person name="Chin S.H."/>
            <person name="Dew I."/>
            <person name="Evans C.A."/>
            <person name="Ferriera S."/>
            <person name="Flanigan M."/>
            <person name="Fosler C."/>
            <person name="Glodek A."/>
            <person name="Gu Z."/>
            <person name="Holt R.A."/>
            <person name="Jennings D."/>
            <person name="Kraft C.L."/>
            <person name="Lu F."/>
            <person name="Nguyen T."/>
            <person name="Nusskern D.R."/>
            <person name="Pfannkoch C.M."/>
            <person name="Sitter C."/>
            <person name="Sutton G.G."/>
            <person name="Venter J.C."/>
            <person name="Wang Z."/>
            <person name="Woodage T."/>
            <person name="Zheng X.H."/>
            <person name="Zhong F."/>
        </authorList>
    </citation>
    <scope>NUCLEOTIDE SEQUENCE [LARGE SCALE GENOMIC DNA]</scope>
    <source>
        <strain evidence="1">BN</strain>
        <strain evidence="2">BN, Sprague-Dawley</strain>
    </source>
</reference>
<dbReference type="AlphaFoldDB" id="A6KHK2"/>
<name>A6KHK2_RAT</name>
<dbReference type="Proteomes" id="UP000234681">
    <property type="component" value="Chromosome 3"/>
</dbReference>
<evidence type="ECO:0000313" key="2">
    <source>
        <dbReference type="Proteomes" id="UP000234681"/>
    </source>
</evidence>
<dbReference type="EMBL" id="CH474050">
    <property type="protein sequence ID" value="EDL86102.1"/>
    <property type="molecule type" value="Genomic_DNA"/>
</dbReference>
<accession>A6KHK2</accession>
<sequence>MGHFGSKSQKDSHTLVLFSTDKRHSVSGKRTGLVWFCSNKSPYIIISEKHSIRCGKPRMVPPRTSGQAARTCLGLSSHPPSQLCIATSKRECFGHIFYSTSKLKSKK</sequence>
<evidence type="ECO:0000313" key="1">
    <source>
        <dbReference type="EMBL" id="EDL86102.1"/>
    </source>
</evidence>
<protein>
    <submittedName>
        <fullName evidence="1">RCG37297, isoform CRA_e</fullName>
    </submittedName>
</protein>